<reference evidence="4" key="1">
    <citation type="journal article" date="2015" name="BMC Genomics">
        <title>Genomic and transcriptomic analysis of the endophytic fungus Pestalotiopsis fici reveals its lifestyle and high potential for synthesis of natural products.</title>
        <authorList>
            <person name="Wang X."/>
            <person name="Zhang X."/>
            <person name="Liu L."/>
            <person name="Xiang M."/>
            <person name="Wang W."/>
            <person name="Sun X."/>
            <person name="Che Y."/>
            <person name="Guo L."/>
            <person name="Liu G."/>
            <person name="Guo L."/>
            <person name="Wang C."/>
            <person name="Yin W.B."/>
            <person name="Stadler M."/>
            <person name="Zhang X."/>
            <person name="Liu X."/>
        </authorList>
    </citation>
    <scope>NUCLEOTIDE SEQUENCE [LARGE SCALE GENOMIC DNA]</scope>
    <source>
        <strain evidence="4">W106-1 / CGMCC3.15140</strain>
    </source>
</reference>
<gene>
    <name evidence="3" type="ORF">PFICI_15374</name>
</gene>
<proteinExistence type="predicted"/>
<dbReference type="GeneID" id="19280387"/>
<evidence type="ECO:0000313" key="3">
    <source>
        <dbReference type="EMBL" id="ETS72982.1"/>
    </source>
</evidence>
<feature type="transmembrane region" description="Helical" evidence="2">
    <location>
        <begin position="64"/>
        <end position="84"/>
    </location>
</feature>
<dbReference type="STRING" id="1229662.W3WIK2"/>
<evidence type="ECO:0000256" key="1">
    <source>
        <dbReference type="SAM" id="MobiDB-lite"/>
    </source>
</evidence>
<dbReference type="RefSeq" id="XP_007842146.1">
    <property type="nucleotide sequence ID" value="XM_007843955.1"/>
</dbReference>
<dbReference type="OMA" id="YASECGY"/>
<protein>
    <submittedName>
        <fullName evidence="3">Uncharacterized protein</fullName>
    </submittedName>
</protein>
<feature type="region of interest" description="Disordered" evidence="1">
    <location>
        <begin position="1"/>
        <end position="33"/>
    </location>
</feature>
<keyword evidence="2" id="KW-0472">Membrane</keyword>
<dbReference type="EMBL" id="KI912125">
    <property type="protein sequence ID" value="ETS72982.1"/>
    <property type="molecule type" value="Genomic_DNA"/>
</dbReference>
<dbReference type="HOGENOM" id="CLU_1434900_0_0_1"/>
<name>W3WIK2_PESFW</name>
<dbReference type="InParanoid" id="W3WIK2"/>
<keyword evidence="4" id="KW-1185">Reference proteome</keyword>
<keyword evidence="2" id="KW-1133">Transmembrane helix</keyword>
<feature type="transmembrane region" description="Helical" evidence="2">
    <location>
        <begin position="96"/>
        <end position="120"/>
    </location>
</feature>
<feature type="transmembrane region" description="Helical" evidence="2">
    <location>
        <begin position="132"/>
        <end position="157"/>
    </location>
</feature>
<accession>W3WIK2</accession>
<dbReference type="AlphaFoldDB" id="W3WIK2"/>
<dbReference type="OrthoDB" id="5279542at2759"/>
<feature type="compositionally biased region" description="Low complexity" evidence="1">
    <location>
        <begin position="1"/>
        <end position="30"/>
    </location>
</feature>
<evidence type="ECO:0000256" key="2">
    <source>
        <dbReference type="SAM" id="Phobius"/>
    </source>
</evidence>
<evidence type="ECO:0000313" key="4">
    <source>
        <dbReference type="Proteomes" id="UP000030651"/>
    </source>
</evidence>
<dbReference type="KEGG" id="pfy:PFICI_15374"/>
<feature type="transmembrane region" description="Helical" evidence="2">
    <location>
        <begin position="169"/>
        <end position="188"/>
    </location>
</feature>
<organism evidence="3 4">
    <name type="scientific">Pestalotiopsis fici (strain W106-1 / CGMCC3.15140)</name>
    <dbReference type="NCBI Taxonomy" id="1229662"/>
    <lineage>
        <taxon>Eukaryota</taxon>
        <taxon>Fungi</taxon>
        <taxon>Dikarya</taxon>
        <taxon>Ascomycota</taxon>
        <taxon>Pezizomycotina</taxon>
        <taxon>Sordariomycetes</taxon>
        <taxon>Xylariomycetidae</taxon>
        <taxon>Amphisphaeriales</taxon>
        <taxon>Sporocadaceae</taxon>
        <taxon>Pestalotiopsis</taxon>
    </lineage>
</organism>
<dbReference type="Proteomes" id="UP000030651">
    <property type="component" value="Unassembled WGS sequence"/>
</dbReference>
<keyword evidence="2" id="KW-0812">Transmembrane</keyword>
<dbReference type="eggNOG" id="ENOG502SRWI">
    <property type="taxonomic scope" value="Eukaryota"/>
</dbReference>
<sequence>MDSNQPPTQLQLQQNPQQQQQQQQSQYSQPQPFPQPYPQPYPQQYLAPPPVMIPSSKGWHITKIVFYSLSIIFCVIVLGISIALAVDPSIYQSYQIIWVAPQAGIALCWDVAELITVCVRRSQYGIHPGAHVALHLLLWLGLVVAAGLTGWIVAYASECGYYCQRYYDYYSSQYLSIMQAELAFLVLLM</sequence>